<feature type="transmembrane region" description="Helical" evidence="1">
    <location>
        <begin position="30"/>
        <end position="48"/>
    </location>
</feature>
<evidence type="ECO:0000256" key="1">
    <source>
        <dbReference type="SAM" id="Phobius"/>
    </source>
</evidence>
<proteinExistence type="predicted"/>
<dbReference type="EMBL" id="CP022046">
    <property type="protein sequence ID" value="ASE34673.1"/>
    <property type="molecule type" value="Genomic_DNA"/>
</dbReference>
<dbReference type="KEGG" id="sscu:CEP64_08770"/>
<organism evidence="3 4">
    <name type="scientific">Mammaliicoccus sciuri</name>
    <name type="common">Staphylococcus sciuri</name>
    <dbReference type="NCBI Taxonomy" id="1296"/>
    <lineage>
        <taxon>Bacteria</taxon>
        <taxon>Bacillati</taxon>
        <taxon>Bacillota</taxon>
        <taxon>Bacilli</taxon>
        <taxon>Bacillales</taxon>
        <taxon>Staphylococcaceae</taxon>
        <taxon>Mammaliicoccus</taxon>
    </lineage>
</organism>
<feature type="transmembrane region" description="Helical" evidence="1">
    <location>
        <begin position="6"/>
        <end position="23"/>
    </location>
</feature>
<feature type="domain" description="DUF3899" evidence="2">
    <location>
        <begin position="31"/>
        <end position="120"/>
    </location>
</feature>
<feature type="transmembrane region" description="Helical" evidence="1">
    <location>
        <begin position="101"/>
        <end position="122"/>
    </location>
</feature>
<accession>A0AAI8DJA6</accession>
<evidence type="ECO:0000313" key="4">
    <source>
        <dbReference type="Proteomes" id="UP000197058"/>
    </source>
</evidence>
<sequence>MKFWGIFTIGYIGLFAVLCLIFLKDLDQAANIYFYIMTFAFAASWLVAMKQDGVGEVSRQAVRKFNFHMKSKASQDYLKDDEIMNPNMKELHLKERKIHNWVLPFVVLSTLFFIISIFLGFIV</sequence>
<keyword evidence="1" id="KW-0812">Transmembrane</keyword>
<evidence type="ECO:0000259" key="2">
    <source>
        <dbReference type="Pfam" id="PF13038"/>
    </source>
</evidence>
<dbReference type="Proteomes" id="UP000197058">
    <property type="component" value="Chromosome"/>
</dbReference>
<evidence type="ECO:0000313" key="3">
    <source>
        <dbReference type="EMBL" id="ASE34673.1"/>
    </source>
</evidence>
<protein>
    <submittedName>
        <fullName evidence="3">DUF3899 domain-containing protein</fullName>
    </submittedName>
</protein>
<keyword evidence="1" id="KW-0472">Membrane</keyword>
<dbReference type="InterPro" id="IPR025007">
    <property type="entry name" value="DUF3899"/>
</dbReference>
<keyword evidence="1" id="KW-1133">Transmembrane helix</keyword>
<dbReference type="Pfam" id="PF13038">
    <property type="entry name" value="DUF3899"/>
    <property type="match status" value="1"/>
</dbReference>
<dbReference type="AlphaFoldDB" id="A0AAI8DJA6"/>
<dbReference type="RefSeq" id="WP_058592520.1">
    <property type="nucleotide sequence ID" value="NZ_CP022046.2"/>
</dbReference>
<gene>
    <name evidence="3" type="ORF">CEP64_08770</name>
</gene>
<name>A0AAI8DJA6_MAMSC</name>
<reference evidence="4" key="1">
    <citation type="submission" date="2017-06" db="EMBL/GenBank/DDBJ databases">
        <title>FDA dAtabase for Regulatory Grade micrObial Sequences (FDA-ARGOS): Supporting development and validation of Infectious Disease Dx tests.</title>
        <authorList>
            <person name="Goldberg B."/>
            <person name="Campos J."/>
            <person name="Tallon L."/>
            <person name="Sadzewicz L."/>
            <person name="Sengamalay N."/>
            <person name="Ott S."/>
            <person name="Godinez A."/>
            <person name="Nagaraj S."/>
            <person name="Vavikolanu K."/>
            <person name="Nadendla S."/>
            <person name="George J."/>
            <person name="Geyer C."/>
            <person name="Sichtig H."/>
        </authorList>
    </citation>
    <scope>NUCLEOTIDE SEQUENCE [LARGE SCALE GENOMIC DNA]</scope>
    <source>
        <strain evidence="4">FDAARGOS_285</strain>
    </source>
</reference>